<dbReference type="Proteomes" id="UP001501170">
    <property type="component" value="Unassembled WGS sequence"/>
</dbReference>
<name>A0ABN3HLM0_9ACTN</name>
<protein>
    <submittedName>
        <fullName evidence="2">Uncharacterized protein</fullName>
    </submittedName>
</protein>
<evidence type="ECO:0000256" key="1">
    <source>
        <dbReference type="SAM" id="MobiDB-lite"/>
    </source>
</evidence>
<dbReference type="EMBL" id="BAAARB010000012">
    <property type="protein sequence ID" value="GAA2382870.1"/>
    <property type="molecule type" value="Genomic_DNA"/>
</dbReference>
<proteinExistence type="predicted"/>
<gene>
    <name evidence="2" type="ORF">GCM10009855_23780</name>
</gene>
<feature type="region of interest" description="Disordered" evidence="1">
    <location>
        <begin position="1"/>
        <end position="23"/>
    </location>
</feature>
<comment type="caution">
    <text evidence="2">The sequence shown here is derived from an EMBL/GenBank/DDBJ whole genome shotgun (WGS) entry which is preliminary data.</text>
</comment>
<keyword evidence="3" id="KW-1185">Reference proteome</keyword>
<accession>A0ABN3HLM0</accession>
<sequence>MNAVSENPDHENAVPEPSEAGELDDRVVDADAADVVEAVESMEAALGAGGTDDGSAADVEPAYLSYEEFGRRFFELAVTEERIGSAFTSIAGEEFEVGPIGSGPAGVVKVRAMVRVAEPEIVRDLGQLITFTVKLPLHIALTVDLKVDRIRYDVDGLVTLPLTVRCAAPLQVRIEVDPPRPRDVFVDVSSRNVRGEIIRNLAQVDDEIRRVIAKFVETEIDKPAIRKARFIDVDAELGRAFESM</sequence>
<evidence type="ECO:0000313" key="3">
    <source>
        <dbReference type="Proteomes" id="UP001501170"/>
    </source>
</evidence>
<dbReference type="RefSeq" id="WP_006895104.1">
    <property type="nucleotide sequence ID" value="NZ_BAAARB010000012.1"/>
</dbReference>
<organism evidence="2 3">
    <name type="scientific">Gordonia cholesterolivorans</name>
    <dbReference type="NCBI Taxonomy" id="559625"/>
    <lineage>
        <taxon>Bacteria</taxon>
        <taxon>Bacillati</taxon>
        <taxon>Actinomycetota</taxon>
        <taxon>Actinomycetes</taxon>
        <taxon>Mycobacteriales</taxon>
        <taxon>Gordoniaceae</taxon>
        <taxon>Gordonia</taxon>
    </lineage>
</organism>
<reference evidence="2 3" key="1">
    <citation type="journal article" date="2019" name="Int. J. Syst. Evol. Microbiol.">
        <title>The Global Catalogue of Microorganisms (GCM) 10K type strain sequencing project: providing services to taxonomists for standard genome sequencing and annotation.</title>
        <authorList>
            <consortium name="The Broad Institute Genomics Platform"/>
            <consortium name="The Broad Institute Genome Sequencing Center for Infectious Disease"/>
            <person name="Wu L."/>
            <person name="Ma J."/>
        </authorList>
    </citation>
    <scope>NUCLEOTIDE SEQUENCE [LARGE SCALE GENOMIC DNA]</scope>
    <source>
        <strain evidence="2 3">JCM 16227</strain>
    </source>
</reference>
<evidence type="ECO:0000313" key="2">
    <source>
        <dbReference type="EMBL" id="GAA2382870.1"/>
    </source>
</evidence>